<feature type="region of interest" description="Disordered" evidence="2">
    <location>
        <begin position="751"/>
        <end position="794"/>
    </location>
</feature>
<evidence type="ECO:0008006" key="7">
    <source>
        <dbReference type="Google" id="ProtNLM"/>
    </source>
</evidence>
<evidence type="ECO:0000313" key="5">
    <source>
        <dbReference type="EMBL" id="KZZ97974.1"/>
    </source>
</evidence>
<gene>
    <name evidence="5" type="ORF">AAP_00235</name>
</gene>
<keyword evidence="6" id="KW-1185">Reference proteome</keyword>
<feature type="compositionally biased region" description="Basic residues" evidence="2">
    <location>
        <begin position="654"/>
        <end position="663"/>
    </location>
</feature>
<evidence type="ECO:0000313" key="6">
    <source>
        <dbReference type="Proteomes" id="UP000242877"/>
    </source>
</evidence>
<dbReference type="InterPro" id="IPR041670">
    <property type="entry name" value="Znf-CCHC_6"/>
</dbReference>
<reference evidence="5 6" key="1">
    <citation type="journal article" date="2016" name="Genome Biol. Evol.">
        <title>Divergent and convergent evolution of fungal pathogenicity.</title>
        <authorList>
            <person name="Shang Y."/>
            <person name="Xiao G."/>
            <person name="Zheng P."/>
            <person name="Cen K."/>
            <person name="Zhan S."/>
            <person name="Wang C."/>
        </authorList>
    </citation>
    <scope>NUCLEOTIDE SEQUENCE [LARGE SCALE GENOMIC DNA]</scope>
    <source>
        <strain evidence="5 6">ARSEF 7405</strain>
    </source>
</reference>
<feature type="compositionally biased region" description="Polar residues" evidence="2">
    <location>
        <begin position="767"/>
        <end position="776"/>
    </location>
</feature>
<name>A0A168DPM2_9EURO</name>
<organism evidence="5 6">
    <name type="scientific">Ascosphaera apis ARSEF 7405</name>
    <dbReference type="NCBI Taxonomy" id="392613"/>
    <lineage>
        <taxon>Eukaryota</taxon>
        <taxon>Fungi</taxon>
        <taxon>Dikarya</taxon>
        <taxon>Ascomycota</taxon>
        <taxon>Pezizomycotina</taxon>
        <taxon>Eurotiomycetes</taxon>
        <taxon>Eurotiomycetidae</taxon>
        <taxon>Onygenales</taxon>
        <taxon>Ascosphaeraceae</taxon>
        <taxon>Ascosphaera</taxon>
    </lineage>
</organism>
<sequence>MSFISDADPFGSSSSVVWEDALSSPINSSPRREEPSSPVLPLTTPAPSSPIDDNNDSRSPDDIDVCDGMSFASYERGLSIVAQAAEDADFAIVKRRKRNPNITVPGGYKYIDVECYMARYNASRPTNGSRKAVSARCGCPWAGSFAYRGGIWVFEIKNRRHNHVRQKGSDIPANRRRHRDAEVKERVIGLTNAFRARAVDVAKQASLEFGCTVTARDVQNIRRAEGVQRRQNLTGTQCFFKELQRDEDCVVEYELDELDRPMYVLFTFQSCLDIWRENPEVLSIDNTYKTNRFEYPLMEVTGKTGLNTTFNAAWCLMKGEKTEDYLWVLSHLDAIMSRHDIELPNVVVTDYEKALLRASNMVWPDVSSQLCTWHVRKNVQYNVTKKWQGTLDGTYLGSLTGLRGSRITTEEGEDGTTTTEPEDGTTTRDRGMGDGGEGQAARFSASISRRWRDDADGCLEAWDSVVHAPTRDAFDETWRQMKIEFASQPSIIEYLESTYIPRRSLFADYAIQQATWDVLLRAIKATLDQQRTTYRNRLNAERGKDLVACRDEPVFRELKRKVSHHALKLLLERWQLALDAFEHPGRDMACDESDMRRYGLPCWHWMYGQRLLNRHRAVIPLRMVHTHWHLWKETLPEEETLLRRIQDPAIRPLRGSRKRRNRTRSHDELRERRQPDRSAPLYTIDESEENEVLVPGTQEPVSAPAPAPEVIDLTNEEDDSTAHVDRLIARMRQRQRELREHEERMDNLAAGMPEMTPPRQRRPRGVSTCSSCSQLGHTRRSKRCPNYATSSALN</sequence>
<feature type="domain" description="Zinc knuckle" evidence="4">
    <location>
        <begin position="769"/>
        <end position="792"/>
    </location>
</feature>
<dbReference type="AlphaFoldDB" id="A0A168DPM2"/>
<accession>A0A168DPM2</accession>
<evidence type="ECO:0000256" key="2">
    <source>
        <dbReference type="SAM" id="MobiDB-lite"/>
    </source>
</evidence>
<feature type="region of interest" description="Disordered" evidence="2">
    <location>
        <begin position="21"/>
        <end position="62"/>
    </location>
</feature>
<evidence type="ECO:0000259" key="4">
    <source>
        <dbReference type="Pfam" id="PF15288"/>
    </source>
</evidence>
<feature type="compositionally biased region" description="Basic and acidic residues" evidence="2">
    <location>
        <begin position="664"/>
        <end position="676"/>
    </location>
</feature>
<dbReference type="PANTHER" id="PTHR31569:SF4">
    <property type="entry name" value="SWIM-TYPE DOMAIN-CONTAINING PROTEIN"/>
    <property type="match status" value="1"/>
</dbReference>
<evidence type="ECO:0000256" key="1">
    <source>
        <dbReference type="SAM" id="Coils"/>
    </source>
</evidence>
<proteinExistence type="predicted"/>
<evidence type="ECO:0000259" key="3">
    <source>
        <dbReference type="Pfam" id="PF10551"/>
    </source>
</evidence>
<feature type="domain" description="MULE transposase" evidence="3">
    <location>
        <begin position="281"/>
        <end position="378"/>
    </location>
</feature>
<protein>
    <recommendedName>
        <fullName evidence="7">MULE transposase domain-containing protein</fullName>
    </recommendedName>
</protein>
<dbReference type="OrthoDB" id="4367135at2759"/>
<dbReference type="Proteomes" id="UP000242877">
    <property type="component" value="Unassembled WGS sequence"/>
</dbReference>
<keyword evidence="1" id="KW-0175">Coiled coil</keyword>
<feature type="coiled-coil region" evidence="1">
    <location>
        <begin position="724"/>
        <end position="751"/>
    </location>
</feature>
<dbReference type="PANTHER" id="PTHR31569">
    <property type="entry name" value="SWIM-TYPE DOMAIN-CONTAINING PROTEIN"/>
    <property type="match status" value="1"/>
</dbReference>
<dbReference type="Pfam" id="PF15288">
    <property type="entry name" value="zf-CCHC_6"/>
    <property type="match status" value="1"/>
</dbReference>
<dbReference type="Pfam" id="PF10551">
    <property type="entry name" value="MULE"/>
    <property type="match status" value="1"/>
</dbReference>
<dbReference type="VEuPathDB" id="FungiDB:AAP_00235"/>
<dbReference type="EMBL" id="AZGZ01000001">
    <property type="protein sequence ID" value="KZZ97974.1"/>
    <property type="molecule type" value="Genomic_DNA"/>
</dbReference>
<feature type="region of interest" description="Disordered" evidence="2">
    <location>
        <begin position="406"/>
        <end position="439"/>
    </location>
</feature>
<dbReference type="InterPro" id="IPR018289">
    <property type="entry name" value="MULE_transposase_dom"/>
</dbReference>
<dbReference type="InterPro" id="IPR052579">
    <property type="entry name" value="Zinc_finger_SWIM"/>
</dbReference>
<feature type="region of interest" description="Disordered" evidence="2">
    <location>
        <begin position="652"/>
        <end position="704"/>
    </location>
</feature>
<comment type="caution">
    <text evidence="5">The sequence shown here is derived from an EMBL/GenBank/DDBJ whole genome shotgun (WGS) entry which is preliminary data.</text>
</comment>